<dbReference type="InterPro" id="IPR025422">
    <property type="entry name" value="TGA_domain"/>
</dbReference>
<organism evidence="2 3">
    <name type="scientific">Nelumbo nucifera</name>
    <name type="common">Sacred lotus</name>
    <dbReference type="NCBI Taxonomy" id="4432"/>
    <lineage>
        <taxon>Eukaryota</taxon>
        <taxon>Viridiplantae</taxon>
        <taxon>Streptophyta</taxon>
        <taxon>Embryophyta</taxon>
        <taxon>Tracheophyta</taxon>
        <taxon>Spermatophyta</taxon>
        <taxon>Magnoliopsida</taxon>
        <taxon>Proteales</taxon>
        <taxon>Nelumbonaceae</taxon>
        <taxon>Nelumbo</taxon>
    </lineage>
</organism>
<dbReference type="PANTHER" id="PTHR46354">
    <property type="entry name" value="DOG1 DOMAIN-CONTAINING PROTEIN"/>
    <property type="match status" value="1"/>
</dbReference>
<dbReference type="InParanoid" id="A0A1U8B8E4"/>
<dbReference type="eggNOG" id="ENOG502RY29">
    <property type="taxonomic scope" value="Eukaryota"/>
</dbReference>
<name>A0A1U8B8E4_NELNU</name>
<dbReference type="PROSITE" id="PS51806">
    <property type="entry name" value="DOG1"/>
    <property type="match status" value="1"/>
</dbReference>
<dbReference type="Pfam" id="PF14144">
    <property type="entry name" value="DOG1"/>
    <property type="match status" value="1"/>
</dbReference>
<evidence type="ECO:0000313" key="3">
    <source>
        <dbReference type="RefSeq" id="XP_010277360.1"/>
    </source>
</evidence>
<dbReference type="STRING" id="4432.A0A1U8B8E4"/>
<dbReference type="PANTHER" id="PTHR46354:SF13">
    <property type="entry name" value="PROTEIN DOG1-LIKE 4"/>
    <property type="match status" value="1"/>
</dbReference>
<dbReference type="Proteomes" id="UP000189703">
    <property type="component" value="Unplaced"/>
</dbReference>
<feature type="domain" description="DOG1" evidence="1">
    <location>
        <begin position="51"/>
        <end position="270"/>
    </location>
</feature>
<dbReference type="GO" id="GO:0043565">
    <property type="term" value="F:sequence-specific DNA binding"/>
    <property type="evidence" value="ECO:0007669"/>
    <property type="project" value="InterPro"/>
</dbReference>
<dbReference type="AlphaFoldDB" id="A0A1U8B8E4"/>
<keyword evidence="2" id="KW-1185">Reference proteome</keyword>
<proteinExistence type="predicted"/>
<dbReference type="GO" id="GO:0006351">
    <property type="term" value="P:DNA-templated transcription"/>
    <property type="evidence" value="ECO:0007669"/>
    <property type="project" value="InterPro"/>
</dbReference>
<dbReference type="InterPro" id="IPR051886">
    <property type="entry name" value="Seed_Dev/Stress_Resp_Reg"/>
</dbReference>
<dbReference type="OMA" id="AHYQQYY"/>
<gene>
    <name evidence="3" type="primary">LOC104611829</name>
</gene>
<reference evidence="3" key="1">
    <citation type="submission" date="2025-08" db="UniProtKB">
        <authorList>
            <consortium name="RefSeq"/>
        </authorList>
    </citation>
    <scope>IDENTIFICATION</scope>
</reference>
<evidence type="ECO:0000259" key="1">
    <source>
        <dbReference type="PROSITE" id="PS51806"/>
    </source>
</evidence>
<dbReference type="GeneID" id="104611829"/>
<evidence type="ECO:0000313" key="2">
    <source>
        <dbReference type="Proteomes" id="UP000189703"/>
    </source>
</evidence>
<dbReference type="OrthoDB" id="781635at2759"/>
<sequence length="275" mass="31515">MKQNPERTHEQETPISYSVSVLSSARRRRPGQTKTMVYGSAVRHNNNNSNGNSFHAFLEGWLVRQQQFLDEIVYAKRFCHDDSREQDLRDLIARVLSHYQQYLGEKSRAAHRDVFLVLSPPWFSSLERALFWIGGFRPGLVFRLVANSVGDLSQDQVQWMETLRAETSAEERQLEEELARLQESVVAPPLSELLRRRGRAVNGEEGNANPVLESMITEFEILLGSADMLRANTATKMIQILSPVQTVSFLAAAAQLQLRIRRLGFQRDAEREEQF</sequence>
<protein>
    <submittedName>
        <fullName evidence="3">Transcription factor HBP-1b(C38)-like isoform X1</fullName>
    </submittedName>
</protein>
<dbReference type="RefSeq" id="XP_010277360.1">
    <property type="nucleotide sequence ID" value="XM_010279058.2"/>
</dbReference>
<dbReference type="KEGG" id="nnu:104611829"/>
<accession>A0A1U8B8E4</accession>